<evidence type="ECO:0000313" key="3">
    <source>
        <dbReference type="Proteomes" id="UP001497472"/>
    </source>
</evidence>
<proteinExistence type="predicted"/>
<comment type="caution">
    <text evidence="2">The sequence shown here is derived from an EMBL/GenBank/DDBJ whole genome shotgun (WGS) entry which is preliminary data.</text>
</comment>
<feature type="compositionally biased region" description="Basic and acidic residues" evidence="1">
    <location>
        <begin position="12"/>
        <end position="21"/>
    </location>
</feature>
<feature type="region of interest" description="Disordered" evidence="1">
    <location>
        <begin position="9"/>
        <end position="50"/>
    </location>
</feature>
<dbReference type="AlphaFoldDB" id="A0AAV1IWP9"/>
<dbReference type="Proteomes" id="UP001497472">
    <property type="component" value="Unassembled WGS sequence"/>
</dbReference>
<reference evidence="2 3" key="1">
    <citation type="submission" date="2023-11" db="EMBL/GenBank/DDBJ databases">
        <authorList>
            <person name="Okamura Y."/>
        </authorList>
    </citation>
    <scope>NUCLEOTIDE SEQUENCE [LARGE SCALE GENOMIC DNA]</scope>
</reference>
<gene>
    <name evidence="2" type="ORF">LNINA_LOCUS1058</name>
</gene>
<feature type="region of interest" description="Disordered" evidence="1">
    <location>
        <begin position="66"/>
        <end position="103"/>
    </location>
</feature>
<name>A0AAV1IWP9_9NEOP</name>
<dbReference type="EMBL" id="CAVLEF010000002">
    <property type="protein sequence ID" value="CAK1541045.1"/>
    <property type="molecule type" value="Genomic_DNA"/>
</dbReference>
<keyword evidence="3" id="KW-1185">Reference proteome</keyword>
<evidence type="ECO:0000256" key="1">
    <source>
        <dbReference type="SAM" id="MobiDB-lite"/>
    </source>
</evidence>
<organism evidence="2 3">
    <name type="scientific">Leptosia nina</name>
    <dbReference type="NCBI Taxonomy" id="320188"/>
    <lineage>
        <taxon>Eukaryota</taxon>
        <taxon>Metazoa</taxon>
        <taxon>Ecdysozoa</taxon>
        <taxon>Arthropoda</taxon>
        <taxon>Hexapoda</taxon>
        <taxon>Insecta</taxon>
        <taxon>Pterygota</taxon>
        <taxon>Neoptera</taxon>
        <taxon>Endopterygota</taxon>
        <taxon>Lepidoptera</taxon>
        <taxon>Glossata</taxon>
        <taxon>Ditrysia</taxon>
        <taxon>Papilionoidea</taxon>
        <taxon>Pieridae</taxon>
        <taxon>Pierinae</taxon>
        <taxon>Leptosia</taxon>
    </lineage>
</organism>
<evidence type="ECO:0000313" key="2">
    <source>
        <dbReference type="EMBL" id="CAK1541045.1"/>
    </source>
</evidence>
<protein>
    <submittedName>
        <fullName evidence="2">Uncharacterized protein</fullName>
    </submittedName>
</protein>
<sequence>MAKIIKSLFTTSERRKSRLEDKEEDNPPQDLRRKLSISRSGRMRQANKKRQVLSLDVYGQEIQNSDKQKQVDLKDNAEVKRRQSTELSPEEEIDSAFEIIDKT</sequence>
<accession>A0AAV1IWP9</accession>
<feature type="compositionally biased region" description="Basic and acidic residues" evidence="1">
    <location>
        <begin position="66"/>
        <end position="84"/>
    </location>
</feature>
<feature type="compositionally biased region" description="Basic residues" evidence="1">
    <location>
        <begin position="41"/>
        <end position="50"/>
    </location>
</feature>